<dbReference type="AlphaFoldDB" id="A0A517Y6F6"/>
<dbReference type="Gene3D" id="3.30.470.20">
    <property type="entry name" value="ATP-grasp fold, B domain"/>
    <property type="match status" value="1"/>
</dbReference>
<dbReference type="PANTHER" id="PTHR21621">
    <property type="entry name" value="RIBOSOMAL PROTEIN S6 MODIFICATION PROTEIN"/>
    <property type="match status" value="1"/>
</dbReference>
<gene>
    <name evidence="3" type="ORF">ETAA8_08910</name>
</gene>
<keyword evidence="1" id="KW-0067">ATP-binding</keyword>
<feature type="domain" description="ATP-grasp" evidence="2">
    <location>
        <begin position="133"/>
        <end position="317"/>
    </location>
</feature>
<dbReference type="GO" id="GO:0046872">
    <property type="term" value="F:metal ion binding"/>
    <property type="evidence" value="ECO:0007669"/>
    <property type="project" value="InterPro"/>
</dbReference>
<evidence type="ECO:0000313" key="3">
    <source>
        <dbReference type="EMBL" id="QDU25819.1"/>
    </source>
</evidence>
<dbReference type="InterPro" id="IPR011761">
    <property type="entry name" value="ATP-grasp"/>
</dbReference>
<reference evidence="3 4" key="1">
    <citation type="submission" date="2019-02" db="EMBL/GenBank/DDBJ databases">
        <title>Deep-cultivation of Planctomycetes and their phenomic and genomic characterization uncovers novel biology.</title>
        <authorList>
            <person name="Wiegand S."/>
            <person name="Jogler M."/>
            <person name="Boedeker C."/>
            <person name="Pinto D."/>
            <person name="Vollmers J."/>
            <person name="Rivas-Marin E."/>
            <person name="Kohn T."/>
            <person name="Peeters S.H."/>
            <person name="Heuer A."/>
            <person name="Rast P."/>
            <person name="Oberbeckmann S."/>
            <person name="Bunk B."/>
            <person name="Jeske O."/>
            <person name="Meyerdierks A."/>
            <person name="Storesund J.E."/>
            <person name="Kallscheuer N."/>
            <person name="Luecker S."/>
            <person name="Lage O.M."/>
            <person name="Pohl T."/>
            <person name="Merkel B.J."/>
            <person name="Hornburger P."/>
            <person name="Mueller R.-W."/>
            <person name="Bruemmer F."/>
            <person name="Labrenz M."/>
            <person name="Spormann A.M."/>
            <person name="Op den Camp H."/>
            <person name="Overmann J."/>
            <person name="Amann R."/>
            <person name="Jetten M.S.M."/>
            <person name="Mascher T."/>
            <person name="Medema M.H."/>
            <person name="Devos D.P."/>
            <person name="Kaster A.-K."/>
            <person name="Ovreas L."/>
            <person name="Rohde M."/>
            <person name="Galperin M.Y."/>
            <person name="Jogler C."/>
        </authorList>
    </citation>
    <scope>NUCLEOTIDE SEQUENCE [LARGE SCALE GENOMIC DNA]</scope>
    <source>
        <strain evidence="3 4">ETA_A8</strain>
    </source>
</reference>
<evidence type="ECO:0000313" key="4">
    <source>
        <dbReference type="Proteomes" id="UP000315017"/>
    </source>
</evidence>
<accession>A0A517Y6F6</accession>
<keyword evidence="1" id="KW-0547">Nucleotide-binding</keyword>
<proteinExistence type="predicted"/>
<sequence>MKPIKPQVLILSSRFDFSTDYVICQLIKNGVSYLRLNRDQFSEMRLELFPSPARLVGQMSSVEFEIVSESLRSVYFRAPVFLRDNYQPNLSPEQQFSRSQWAAFIRALTVFSDAKWINHPTATYQAEIKPFQLSVAASLGFKIPRTVITNDSSAAQRRSLGQRLAVKTLDTTVLNFGSSEGFIYTNLVDGEELCRANISTAPIIVQEAVLPKVDIRATVVGNKIFAVEIVSVTGVGFANDWRENKARIQYRSISLPKEIEERCCRLVRKLGLVFGGIDLAMRGNEYYFIEINPTGEWAWLMPPTGFPIDEEIAGLLSRTGKLHDADATLDDNPDVY</sequence>
<dbReference type="KEGG" id="aagg:ETAA8_08910"/>
<dbReference type="GO" id="GO:0005737">
    <property type="term" value="C:cytoplasm"/>
    <property type="evidence" value="ECO:0007669"/>
    <property type="project" value="TreeGrafter"/>
</dbReference>
<dbReference type="Proteomes" id="UP000315017">
    <property type="component" value="Chromosome"/>
</dbReference>
<dbReference type="PROSITE" id="PS50975">
    <property type="entry name" value="ATP_GRASP"/>
    <property type="match status" value="1"/>
</dbReference>
<name>A0A517Y6F6_9BACT</name>
<keyword evidence="4" id="KW-1185">Reference proteome</keyword>
<organism evidence="3 4">
    <name type="scientific">Anatilimnocola aggregata</name>
    <dbReference type="NCBI Taxonomy" id="2528021"/>
    <lineage>
        <taxon>Bacteria</taxon>
        <taxon>Pseudomonadati</taxon>
        <taxon>Planctomycetota</taxon>
        <taxon>Planctomycetia</taxon>
        <taxon>Pirellulales</taxon>
        <taxon>Pirellulaceae</taxon>
        <taxon>Anatilimnocola</taxon>
    </lineage>
</organism>
<evidence type="ECO:0000259" key="2">
    <source>
        <dbReference type="PROSITE" id="PS50975"/>
    </source>
</evidence>
<protein>
    <recommendedName>
        <fullName evidence="2">ATP-grasp domain-containing protein</fullName>
    </recommendedName>
</protein>
<dbReference type="SUPFAM" id="SSF56059">
    <property type="entry name" value="Glutathione synthetase ATP-binding domain-like"/>
    <property type="match status" value="1"/>
</dbReference>
<dbReference type="GO" id="GO:0009432">
    <property type="term" value="P:SOS response"/>
    <property type="evidence" value="ECO:0007669"/>
    <property type="project" value="TreeGrafter"/>
</dbReference>
<evidence type="ECO:0000256" key="1">
    <source>
        <dbReference type="PROSITE-ProRule" id="PRU00409"/>
    </source>
</evidence>
<dbReference type="PANTHER" id="PTHR21621:SF0">
    <property type="entry name" value="BETA-CITRYLGLUTAMATE SYNTHASE B-RELATED"/>
    <property type="match status" value="1"/>
</dbReference>
<dbReference type="GO" id="GO:0005524">
    <property type="term" value="F:ATP binding"/>
    <property type="evidence" value="ECO:0007669"/>
    <property type="project" value="UniProtKB-UniRule"/>
</dbReference>
<dbReference type="GO" id="GO:0018169">
    <property type="term" value="F:ribosomal S6-glutamic acid ligase activity"/>
    <property type="evidence" value="ECO:0007669"/>
    <property type="project" value="TreeGrafter"/>
</dbReference>
<dbReference type="EMBL" id="CP036274">
    <property type="protein sequence ID" value="QDU25819.1"/>
    <property type="molecule type" value="Genomic_DNA"/>
</dbReference>